<dbReference type="GO" id="GO:0009244">
    <property type="term" value="P:lipopolysaccharide core region biosynthetic process"/>
    <property type="evidence" value="ECO:0007669"/>
    <property type="project" value="TreeGrafter"/>
</dbReference>
<sequence>MSPAPSFLIIRFSSIGDIVLTTAFVRQLRQSIPGARVTYVTKREFSDLLRYNPYVDRLIGYDSATGVNGLNALAEELSATTFEAVFDLHNNQRSHWLSHHL</sequence>
<dbReference type="AlphaFoldDB" id="A0A7V1PUW5"/>
<dbReference type="GO" id="GO:0005829">
    <property type="term" value="C:cytosol"/>
    <property type="evidence" value="ECO:0007669"/>
    <property type="project" value="TreeGrafter"/>
</dbReference>
<dbReference type="Proteomes" id="UP000886005">
    <property type="component" value="Unassembled WGS sequence"/>
</dbReference>
<accession>A0A7V1PUW5</accession>
<dbReference type="InterPro" id="IPR051199">
    <property type="entry name" value="LPS_LOS_Heptosyltrfase"/>
</dbReference>
<dbReference type="PANTHER" id="PTHR30160">
    <property type="entry name" value="TETRAACYLDISACCHARIDE 4'-KINASE-RELATED"/>
    <property type="match status" value="1"/>
</dbReference>
<gene>
    <name evidence="1" type="ORF">ENJ10_08690</name>
</gene>
<organism evidence="1">
    <name type="scientific">Caldithrix abyssi</name>
    <dbReference type="NCBI Taxonomy" id="187145"/>
    <lineage>
        <taxon>Bacteria</taxon>
        <taxon>Pseudomonadati</taxon>
        <taxon>Calditrichota</taxon>
        <taxon>Calditrichia</taxon>
        <taxon>Calditrichales</taxon>
        <taxon>Calditrichaceae</taxon>
        <taxon>Caldithrix</taxon>
    </lineage>
</organism>
<dbReference type="Gene3D" id="3.40.50.2000">
    <property type="entry name" value="Glycogen Phosphorylase B"/>
    <property type="match status" value="1"/>
</dbReference>
<protein>
    <submittedName>
        <fullName evidence="1">Glycosyl transferase</fullName>
    </submittedName>
</protein>
<evidence type="ECO:0000313" key="1">
    <source>
        <dbReference type="EMBL" id="HED10752.1"/>
    </source>
</evidence>
<feature type="non-terminal residue" evidence="1">
    <location>
        <position position="101"/>
    </location>
</feature>
<dbReference type="SUPFAM" id="SSF53756">
    <property type="entry name" value="UDP-Glycosyltransferase/glycogen phosphorylase"/>
    <property type="match status" value="1"/>
</dbReference>
<reference evidence="1" key="1">
    <citation type="journal article" date="2020" name="mSystems">
        <title>Genome- and Community-Level Interaction Insights into Carbon Utilization and Element Cycling Functions of Hydrothermarchaeota in Hydrothermal Sediment.</title>
        <authorList>
            <person name="Zhou Z."/>
            <person name="Liu Y."/>
            <person name="Xu W."/>
            <person name="Pan J."/>
            <person name="Luo Z.H."/>
            <person name="Li M."/>
        </authorList>
    </citation>
    <scope>NUCLEOTIDE SEQUENCE [LARGE SCALE GENOMIC DNA]</scope>
    <source>
        <strain evidence="1">HyVt-456</strain>
    </source>
</reference>
<name>A0A7V1PUW5_CALAY</name>
<keyword evidence="1" id="KW-0808">Transferase</keyword>
<dbReference type="EMBL" id="DRLD01000239">
    <property type="protein sequence ID" value="HED10752.1"/>
    <property type="molecule type" value="Genomic_DNA"/>
</dbReference>
<dbReference type="GO" id="GO:0008713">
    <property type="term" value="F:ADP-heptose-lipopolysaccharide heptosyltransferase activity"/>
    <property type="evidence" value="ECO:0007669"/>
    <property type="project" value="TreeGrafter"/>
</dbReference>
<comment type="caution">
    <text evidence="1">The sequence shown here is derived from an EMBL/GenBank/DDBJ whole genome shotgun (WGS) entry which is preliminary data.</text>
</comment>
<proteinExistence type="predicted"/>